<dbReference type="InterPro" id="IPR051165">
    <property type="entry name" value="Multifunctional_ANK_Repeat"/>
</dbReference>
<dbReference type="Pfam" id="PF12796">
    <property type="entry name" value="Ank_2"/>
    <property type="match status" value="2"/>
</dbReference>
<keyword evidence="5" id="KW-0812">Transmembrane</keyword>
<reference evidence="6 7" key="1">
    <citation type="journal article" date="2023" name="Nucleic Acids Res.">
        <title>The hologenome of Daphnia magna reveals possible DNA methylation and microbiome-mediated evolution of the host genome.</title>
        <authorList>
            <person name="Chaturvedi A."/>
            <person name="Li X."/>
            <person name="Dhandapani V."/>
            <person name="Marshall H."/>
            <person name="Kissane S."/>
            <person name="Cuenca-Cambronero M."/>
            <person name="Asole G."/>
            <person name="Calvet F."/>
            <person name="Ruiz-Romero M."/>
            <person name="Marangio P."/>
            <person name="Guigo R."/>
            <person name="Rago D."/>
            <person name="Mirbahai L."/>
            <person name="Eastwood N."/>
            <person name="Colbourne J.K."/>
            <person name="Zhou J."/>
            <person name="Mallon E."/>
            <person name="Orsini L."/>
        </authorList>
    </citation>
    <scope>NUCLEOTIDE SEQUENCE [LARGE SCALE GENOMIC DNA]</scope>
    <source>
        <strain evidence="6">LRV0_1</strain>
    </source>
</reference>
<dbReference type="InterPro" id="IPR002110">
    <property type="entry name" value="Ankyrin_rpt"/>
</dbReference>
<dbReference type="Gene3D" id="1.25.40.20">
    <property type="entry name" value="Ankyrin repeat-containing domain"/>
    <property type="match status" value="2"/>
</dbReference>
<name>A0ABQ9ZX98_9CRUS</name>
<dbReference type="InterPro" id="IPR036770">
    <property type="entry name" value="Ankyrin_rpt-contain_sf"/>
</dbReference>
<gene>
    <name evidence="6" type="ORF">OUZ56_032945</name>
</gene>
<dbReference type="Proteomes" id="UP001234178">
    <property type="component" value="Unassembled WGS sequence"/>
</dbReference>
<accession>A0ABQ9ZX98</accession>
<organism evidence="6 7">
    <name type="scientific">Daphnia magna</name>
    <dbReference type="NCBI Taxonomy" id="35525"/>
    <lineage>
        <taxon>Eukaryota</taxon>
        <taxon>Metazoa</taxon>
        <taxon>Ecdysozoa</taxon>
        <taxon>Arthropoda</taxon>
        <taxon>Crustacea</taxon>
        <taxon>Branchiopoda</taxon>
        <taxon>Diplostraca</taxon>
        <taxon>Cladocera</taxon>
        <taxon>Anomopoda</taxon>
        <taxon>Daphniidae</taxon>
        <taxon>Daphnia</taxon>
    </lineage>
</organism>
<evidence type="ECO:0000256" key="1">
    <source>
        <dbReference type="ARBA" id="ARBA00022737"/>
    </source>
</evidence>
<dbReference type="SMART" id="SM00248">
    <property type="entry name" value="ANK"/>
    <property type="match status" value="5"/>
</dbReference>
<keyword evidence="5" id="KW-0472">Membrane</keyword>
<dbReference type="PRINTS" id="PR01415">
    <property type="entry name" value="ANKYRIN"/>
</dbReference>
<dbReference type="EMBL" id="JAOYFB010000007">
    <property type="protein sequence ID" value="KAK4017533.1"/>
    <property type="molecule type" value="Genomic_DNA"/>
</dbReference>
<protein>
    <submittedName>
        <fullName evidence="6">Uncharacterized protein</fullName>
    </submittedName>
</protein>
<feature type="region of interest" description="Disordered" evidence="4">
    <location>
        <begin position="378"/>
        <end position="397"/>
    </location>
</feature>
<dbReference type="PROSITE" id="PS50088">
    <property type="entry name" value="ANK_REPEAT"/>
    <property type="match status" value="2"/>
</dbReference>
<proteinExistence type="predicted"/>
<keyword evidence="5" id="KW-1133">Transmembrane helix</keyword>
<feature type="repeat" description="ANK" evidence="3">
    <location>
        <begin position="1079"/>
        <end position="1111"/>
    </location>
</feature>
<keyword evidence="7" id="KW-1185">Reference proteome</keyword>
<feature type="compositionally biased region" description="Low complexity" evidence="4">
    <location>
        <begin position="378"/>
        <end position="388"/>
    </location>
</feature>
<evidence type="ECO:0000313" key="6">
    <source>
        <dbReference type="EMBL" id="KAK4017533.1"/>
    </source>
</evidence>
<evidence type="ECO:0000313" key="7">
    <source>
        <dbReference type="Proteomes" id="UP001234178"/>
    </source>
</evidence>
<feature type="repeat" description="ANK" evidence="3">
    <location>
        <begin position="946"/>
        <end position="978"/>
    </location>
</feature>
<evidence type="ECO:0000256" key="3">
    <source>
        <dbReference type="PROSITE-ProRule" id="PRU00023"/>
    </source>
</evidence>
<dbReference type="PANTHER" id="PTHR24123">
    <property type="entry name" value="ANKYRIN REPEAT-CONTAINING"/>
    <property type="match status" value="1"/>
</dbReference>
<dbReference type="SUPFAM" id="SSF48403">
    <property type="entry name" value="Ankyrin repeat"/>
    <property type="match status" value="1"/>
</dbReference>
<evidence type="ECO:0000256" key="2">
    <source>
        <dbReference type="ARBA" id="ARBA00023043"/>
    </source>
</evidence>
<evidence type="ECO:0000256" key="5">
    <source>
        <dbReference type="SAM" id="Phobius"/>
    </source>
</evidence>
<feature type="region of interest" description="Disordered" evidence="4">
    <location>
        <begin position="218"/>
        <end position="371"/>
    </location>
</feature>
<keyword evidence="2 3" id="KW-0040">ANK repeat</keyword>
<dbReference type="SUPFAM" id="SSF50370">
    <property type="entry name" value="Ricin B-like lectins"/>
    <property type="match status" value="1"/>
</dbReference>
<feature type="compositionally biased region" description="Low complexity" evidence="4">
    <location>
        <begin position="177"/>
        <end position="199"/>
    </location>
</feature>
<dbReference type="PROSITE" id="PS50297">
    <property type="entry name" value="ANK_REP_REGION"/>
    <property type="match status" value="2"/>
</dbReference>
<dbReference type="InterPro" id="IPR035992">
    <property type="entry name" value="Ricin_B-like_lectins"/>
</dbReference>
<comment type="caution">
    <text evidence="6">The sequence shown here is derived from an EMBL/GenBank/DDBJ whole genome shotgun (WGS) entry which is preliminary data.</text>
</comment>
<feature type="transmembrane region" description="Helical" evidence="5">
    <location>
        <begin position="688"/>
        <end position="709"/>
    </location>
</feature>
<dbReference type="PANTHER" id="PTHR24123:SF33">
    <property type="entry name" value="PROTEIN HOS4"/>
    <property type="match status" value="1"/>
</dbReference>
<sequence>MEDCDADWTKCQEELKTFITSNDPLVQSQVSVGSCSKATNKGQAFEYTSDFTIRPFNTNASVKANTTMLILQECANTSSIWGTFEHTGQLMATDRTGLHSPASDRKCLTLKVGRLSLGHCHGSSRKQQFNFEYHQIRTLSAAAIIALHTQQSLDGTQLPLIPPLLKRESKANNENLTTPTTQKSISSTSSTTTTAKPTTKLSTTTMKTTIATTAIKTTVKSTPPTTRPTTTTKPTTTTTKPTTTTTKPTTTTTKPTTTTNKPTTTTTMPTTTTTKSTTTMPTTTTTKSTTTTPTTTTTKSTTTTTTPTTTTNKPTTTTTLPTTTTTTATTTTTEPTTTTTRPTNPSTEPTLPSTTTETTSTALQSTTTMATTTTTEVISNSTKNNTTTEKLEDPPVTKNHIGMEDAIMEIIEDTEKTSLQEIPEAASLTLEQVPEVPTKNETESGLPQNLEEFGDKIKFDISKMHEQYKISIETEHENKLAKEIRDVNCQLSTIKKTQAVILAQSNGILAASALGLPICTRLQGFGQAMTLQKCETKRIFLSAKESKCGFQPFFTYEDKNCTIGVDGWSIHPYSDCFWKTHLVNLNGFHHTWEHNSTDGEWVKQKASIHMPNLDLITESEELHLNDFDYSLKSHPAHETMEMEQLNILNDLLGLMQESNSKSISDIVMSEKQDNQIGTMFSWFDTLKILIVSIIGFIVFIISLRILIICDPFSRIMEKIRQARRLRRYGINTEEAHELTSMIPNSSTQPPEEIIEQPFTRMTAPTPLTIERPTQSRPAQPSAPKQRNIYPVMEENWESDQARKCTGKHTTCTYVVGYGMNSEDAVQRNEAMIESESETESETQRDGLFGDYGLYPPTFEFNPNTTQKATLSKCSNCAMKTHPTLSAARADAVQKRTQAIKRLRDQEIFLEMIDAPREEIRRCIIQKLGPAAWDYHPKAEFLNQKFNNETLLHTSVKAGKLDITDLLLDYGTDPDIEEDGQTIAHRAAAENNKLLIRILRYHKYKFSSYNSLGETPLMVAIAYGHEEVASYLWISSNVAQMAKDNSTVLHYAAKHGNNTLARAACERKNHININQTTKPGNYTALHLATMYRQDHIANILLEHGADPDITDVNGNTPRDYAFDEHRRNIFEDWKCIRSRKRKASDNE</sequence>
<feature type="region of interest" description="Disordered" evidence="4">
    <location>
        <begin position="172"/>
        <end position="199"/>
    </location>
</feature>
<evidence type="ECO:0000256" key="4">
    <source>
        <dbReference type="SAM" id="MobiDB-lite"/>
    </source>
</evidence>
<keyword evidence="1" id="KW-0677">Repeat</keyword>